<dbReference type="PROSITE" id="PS50931">
    <property type="entry name" value="HTH_LYSR"/>
    <property type="match status" value="1"/>
</dbReference>
<keyword evidence="7" id="KW-1185">Reference proteome</keyword>
<evidence type="ECO:0000256" key="3">
    <source>
        <dbReference type="ARBA" id="ARBA00023125"/>
    </source>
</evidence>
<dbReference type="GO" id="GO:0006351">
    <property type="term" value="P:DNA-templated transcription"/>
    <property type="evidence" value="ECO:0007669"/>
    <property type="project" value="TreeGrafter"/>
</dbReference>
<dbReference type="PANTHER" id="PTHR30537:SF3">
    <property type="entry name" value="TRANSCRIPTIONAL REGULATORY PROTEIN"/>
    <property type="match status" value="1"/>
</dbReference>
<keyword evidence="3 6" id="KW-0238">DNA-binding</keyword>
<dbReference type="InterPro" id="IPR036388">
    <property type="entry name" value="WH-like_DNA-bd_sf"/>
</dbReference>
<dbReference type="OrthoDB" id="9796526at2"/>
<dbReference type="Gene3D" id="1.10.10.10">
    <property type="entry name" value="Winged helix-like DNA-binding domain superfamily/Winged helix DNA-binding domain"/>
    <property type="match status" value="1"/>
</dbReference>
<evidence type="ECO:0000259" key="5">
    <source>
        <dbReference type="PROSITE" id="PS50931"/>
    </source>
</evidence>
<dbReference type="Pfam" id="PF03466">
    <property type="entry name" value="LysR_substrate"/>
    <property type="match status" value="1"/>
</dbReference>
<dbReference type="Pfam" id="PF00126">
    <property type="entry name" value="HTH_1"/>
    <property type="match status" value="1"/>
</dbReference>
<dbReference type="SUPFAM" id="SSF46785">
    <property type="entry name" value="Winged helix' DNA-binding domain"/>
    <property type="match status" value="1"/>
</dbReference>
<accession>A0A4V6PX20</accession>
<evidence type="ECO:0000313" key="6">
    <source>
        <dbReference type="EMBL" id="TDQ61790.1"/>
    </source>
</evidence>
<dbReference type="GO" id="GO:0003700">
    <property type="term" value="F:DNA-binding transcription factor activity"/>
    <property type="evidence" value="ECO:0007669"/>
    <property type="project" value="InterPro"/>
</dbReference>
<name>A0A4V6PX20_9HYPH</name>
<dbReference type="InterPro" id="IPR000847">
    <property type="entry name" value="LysR_HTH_N"/>
</dbReference>
<evidence type="ECO:0000256" key="4">
    <source>
        <dbReference type="ARBA" id="ARBA00023163"/>
    </source>
</evidence>
<proteinExistence type="inferred from homology"/>
<dbReference type="Proteomes" id="UP000295391">
    <property type="component" value="Unassembled WGS sequence"/>
</dbReference>
<feature type="domain" description="HTH lysR-type" evidence="5">
    <location>
        <begin position="3"/>
        <end position="60"/>
    </location>
</feature>
<dbReference type="EMBL" id="SNYR01000003">
    <property type="protein sequence ID" value="TDQ61790.1"/>
    <property type="molecule type" value="Genomic_DNA"/>
</dbReference>
<comment type="similarity">
    <text evidence="1">Belongs to the LysR transcriptional regulatory family.</text>
</comment>
<dbReference type="SUPFAM" id="SSF53850">
    <property type="entry name" value="Periplasmic binding protein-like II"/>
    <property type="match status" value="1"/>
</dbReference>
<protein>
    <submittedName>
        <fullName evidence="6">DNA-binding transcriptional LysR family regulator</fullName>
    </submittedName>
</protein>
<evidence type="ECO:0000313" key="7">
    <source>
        <dbReference type="Proteomes" id="UP000295391"/>
    </source>
</evidence>
<dbReference type="InterPro" id="IPR036390">
    <property type="entry name" value="WH_DNA-bd_sf"/>
</dbReference>
<comment type="caution">
    <text evidence="6">The sequence shown here is derived from an EMBL/GenBank/DDBJ whole genome shotgun (WGS) entry which is preliminary data.</text>
</comment>
<dbReference type="InterPro" id="IPR058163">
    <property type="entry name" value="LysR-type_TF_proteobact-type"/>
</dbReference>
<evidence type="ECO:0000256" key="2">
    <source>
        <dbReference type="ARBA" id="ARBA00023015"/>
    </source>
</evidence>
<reference evidence="6 7" key="1">
    <citation type="submission" date="2019-03" db="EMBL/GenBank/DDBJ databases">
        <title>Genomic Encyclopedia of Type Strains, Phase III (KMG-III): the genomes of soil and plant-associated and newly described type strains.</title>
        <authorList>
            <person name="Whitman W."/>
        </authorList>
    </citation>
    <scope>NUCLEOTIDE SEQUENCE [LARGE SCALE GENOMIC DNA]</scope>
    <source>
        <strain evidence="6 7">CGMCC 1.7002</strain>
    </source>
</reference>
<keyword evidence="2" id="KW-0805">Transcription regulation</keyword>
<dbReference type="Gene3D" id="3.40.190.290">
    <property type="match status" value="1"/>
</dbReference>
<dbReference type="PANTHER" id="PTHR30537">
    <property type="entry name" value="HTH-TYPE TRANSCRIPTIONAL REGULATOR"/>
    <property type="match status" value="1"/>
</dbReference>
<gene>
    <name evidence="6" type="ORF">ATL17_2893</name>
</gene>
<dbReference type="GO" id="GO:0043565">
    <property type="term" value="F:sequence-specific DNA binding"/>
    <property type="evidence" value="ECO:0007669"/>
    <property type="project" value="TreeGrafter"/>
</dbReference>
<organism evidence="6 7">
    <name type="scientific">Maritalea mobilis</name>
    <dbReference type="NCBI Taxonomy" id="483324"/>
    <lineage>
        <taxon>Bacteria</taxon>
        <taxon>Pseudomonadati</taxon>
        <taxon>Pseudomonadota</taxon>
        <taxon>Alphaproteobacteria</taxon>
        <taxon>Hyphomicrobiales</taxon>
        <taxon>Devosiaceae</taxon>
        <taxon>Maritalea</taxon>
    </lineage>
</organism>
<dbReference type="AlphaFoldDB" id="A0A4V6PX20"/>
<evidence type="ECO:0000256" key="1">
    <source>
        <dbReference type="ARBA" id="ARBA00009437"/>
    </source>
</evidence>
<keyword evidence="4" id="KW-0804">Transcription</keyword>
<sequence>MKIDWNNIRLFVAVAEAGGLTGASTKTGISPATLGRHINALEELVGNPLFRRSPRGYQLTELGEDLLAHAQNVSKSMSALQSWSEQLNVKPTVRISAGPWTSSFLAQHMHQLWQEEPNFKIELVTGIERVDIGHRHAEIGIRNARPQEQWLAGRKVGIVNYALYGKAGSPEKIRSRFIGANGPLTNARSALWMNEHYSTQIVVHASDSLSIRELAAAGLGQAMLPCFIGDDDPRLVRTSTAIDDLQTEHWLVMHHEERHRPIIRKVADRLANLLQNHQDRFAGTKKDGPEPV</sequence>
<dbReference type="RefSeq" id="WP_133573482.1">
    <property type="nucleotide sequence ID" value="NZ_SNYR01000003.1"/>
</dbReference>
<dbReference type="InterPro" id="IPR005119">
    <property type="entry name" value="LysR_subst-bd"/>
</dbReference>